<dbReference type="PANTHER" id="PTHR10063">
    <property type="entry name" value="TUBERIN"/>
    <property type="match status" value="1"/>
</dbReference>
<reference evidence="4 5" key="1">
    <citation type="submission" date="2023-08" db="EMBL/GenBank/DDBJ databases">
        <title>A Necator americanus chromosomal reference genome.</title>
        <authorList>
            <person name="Ilik V."/>
            <person name="Petrzelkova K.J."/>
            <person name="Pardy F."/>
            <person name="Fuh T."/>
            <person name="Niatou-Singa F.S."/>
            <person name="Gouil Q."/>
            <person name="Baker L."/>
            <person name="Ritchie M.E."/>
            <person name="Jex A.R."/>
            <person name="Gazzola D."/>
            <person name="Li H."/>
            <person name="Toshio Fujiwara R."/>
            <person name="Zhan B."/>
            <person name="Aroian R.V."/>
            <person name="Pafco B."/>
            <person name="Schwarz E.M."/>
        </authorList>
    </citation>
    <scope>NUCLEOTIDE SEQUENCE [LARGE SCALE GENOMIC DNA]</scope>
    <source>
        <strain evidence="4 5">Aroian</strain>
        <tissue evidence="4">Whole animal</tissue>
    </source>
</reference>
<dbReference type="PANTHER" id="PTHR10063:SF0">
    <property type="entry name" value="TUBERIN"/>
    <property type="match status" value="1"/>
</dbReference>
<dbReference type="InterPro" id="IPR018515">
    <property type="entry name" value="Tuberin-type_domain"/>
</dbReference>
<dbReference type="Pfam" id="PF02145">
    <property type="entry name" value="Rap_GAP"/>
    <property type="match status" value="1"/>
</dbReference>
<comment type="caution">
    <text evidence="4">The sequence shown here is derived from an EMBL/GenBank/DDBJ whole genome shotgun (WGS) entry which is preliminary data.</text>
</comment>
<keyword evidence="1" id="KW-0343">GTPase activation</keyword>
<dbReference type="Gene3D" id="3.40.50.11210">
    <property type="entry name" value="Rap/Ran-GAP"/>
    <property type="match status" value="1"/>
</dbReference>
<dbReference type="Pfam" id="PF11864">
    <property type="entry name" value="DUF3384"/>
    <property type="match status" value="1"/>
</dbReference>
<dbReference type="SUPFAM" id="SSF111347">
    <property type="entry name" value="Rap/Ran-GAP"/>
    <property type="match status" value="1"/>
</dbReference>
<dbReference type="PROSITE" id="PS50085">
    <property type="entry name" value="RAPGAP"/>
    <property type="match status" value="1"/>
</dbReference>
<dbReference type="InterPro" id="IPR035974">
    <property type="entry name" value="Rap/Ran-GAP_sf"/>
</dbReference>
<organism evidence="4 5">
    <name type="scientific">Necator americanus</name>
    <name type="common">Human hookworm</name>
    <dbReference type="NCBI Taxonomy" id="51031"/>
    <lineage>
        <taxon>Eukaryota</taxon>
        <taxon>Metazoa</taxon>
        <taxon>Ecdysozoa</taxon>
        <taxon>Nematoda</taxon>
        <taxon>Chromadorea</taxon>
        <taxon>Rhabditida</taxon>
        <taxon>Rhabditina</taxon>
        <taxon>Rhabditomorpha</taxon>
        <taxon>Strongyloidea</taxon>
        <taxon>Ancylostomatidae</taxon>
        <taxon>Bunostominae</taxon>
        <taxon>Necator</taxon>
    </lineage>
</organism>
<feature type="compositionally biased region" description="Low complexity" evidence="2">
    <location>
        <begin position="24"/>
        <end position="41"/>
    </location>
</feature>
<feature type="compositionally biased region" description="Polar residues" evidence="2">
    <location>
        <begin position="13"/>
        <end position="22"/>
    </location>
</feature>
<feature type="compositionally biased region" description="Polar residues" evidence="2">
    <location>
        <begin position="1172"/>
        <end position="1182"/>
    </location>
</feature>
<feature type="region of interest" description="Disordered" evidence="2">
    <location>
        <begin position="1143"/>
        <end position="1186"/>
    </location>
</feature>
<feature type="region of interest" description="Disordered" evidence="2">
    <location>
        <begin position="1"/>
        <end position="47"/>
    </location>
</feature>
<keyword evidence="5" id="KW-1185">Reference proteome</keyword>
<dbReference type="InterPro" id="IPR024584">
    <property type="entry name" value="Tuberin_N"/>
</dbReference>
<evidence type="ECO:0000259" key="3">
    <source>
        <dbReference type="PROSITE" id="PS50085"/>
    </source>
</evidence>
<dbReference type="Pfam" id="PF03542">
    <property type="entry name" value="Tuberin"/>
    <property type="match status" value="1"/>
</dbReference>
<evidence type="ECO:0000256" key="1">
    <source>
        <dbReference type="ARBA" id="ARBA00022468"/>
    </source>
</evidence>
<proteinExistence type="predicted"/>
<sequence>MSTRPGVADAQSLAASESSLGRESNVPFSSSPSTSHPVQASASPARRSGLMSRIFGSSRDKEVVRPLNPVVTVEGAISQSAWAGISRNSPIKTRIKTLMQLQDSSSRKRNDSFTRHHTMVRKMICDYFKRPTVLKSRTLQLSSLEGIWHDSNDMLNDPDTKVPTLKVLIEMTETQYSQLGLPLKHTFFKAIQQIGCEELSLKWLNVLSEYGKTITGFEKDMDVLVAKWVGETLLAKDHPQTLLVLELAQHLIQHNAAFIGDESLKTIVHAVCVRACKTMDPLISNCLEVLDSVLKYSDLPPSELMSVVATFCVLVCENKFREQAWSLARSLLTSQMGQRTRKALISILNGTGTGQRLHGERRANDEPNEKKMKRMLRGAIFCLANANWGTAQIDTVRCSLASIIEPMRNAVQVDETICYDVLFDIRRLIQKHGRDLQHMTWIKIVELFETVIDLCEQRLEYAQNCENSLHQILLLTEQLYSDGHFAAPPDLLYDLIEKCADRRPDTSVVKLIQYRSMNLTPLTPNWIPSMLQLVRRYSGESQRPERRSKAMSELHAFYTKYRLLYEHELVTQLMIPILQETEHESSSRIQYLMLNILFDVAKTVSLRDDARLFESVMGIVRQLFISSIVQTTAETAIEDEDDAETVVAPSRPPPRVPAAKAGSLSFDNLEVVAQSMCELLSERWSVLNLNTLGIIVGIMVDHIHAQYAAGWTGEQGADVRLRIFSALLSIHCCPITNRLTYHGFGEDWPLINVYTRRSQTPEQEGEPPGFSWSPICSAVTLAAKQDTWWPVLRAIFQQLRRVLEHIAFVKTAGTEQVDELAQALISVYQRVELGEISLHMSSEDSLPERGQTDEKQLKAQVAKFLPPILCTLLNYPCRQDLRNTELCKILVDCVAQESMEAVMACDLAIQLAPSAMAGMALVLTEALSRMHYNAVRAIPIMELLSDSAEIPEFHKFFQEKHFRSIVDTLAPYTNVHKFNTFIVASIHRVMMRWFSRVPEKMRYSIQNHIETSVRMSPFLSVPDVASGVSRQPSGDGRQVPGALFMLGGNGMPETPPPMDGAGSREERGPDRVHGEILRAMSTFFHIGQIDSDWGDPKTPDRLTEVSQEHYFVNDSIITVRTLTEQVKVKVDGALKESDVDDVFLSNPDQKGPTETSQQQTGNFNEQRRRHQSAIQARRSTNKSMDEITPRKTVDDMYATTGSLRRNSVSKVPIISWTQLIIRHMYGKSGWLMRAFEEWPADFEQTAAIPRPGSSLLLHFANQPGAVRLGRKPNDEVLQRSLRNLDRIPGIEYHAVGVLYVGMYQETEAQILANVYGSERYAKFLKLLGSTIPLDNHPGGLIPGQHGSYTYEYQDELSRITFLVATLMPQAENDPHCNMKKKLIANNFVSIVFNESGAPFKLGSVCGQFVHVALEVIPYDENNVLLQLHAKQEISCWLAIRRALLNDKCAVRLLRKMIVRSQLSVNVWRSVQDNDEQPYVSSGVDRLRKITAIREKCAMMPLSKDAL</sequence>
<name>A0ABR1C4G9_NECAM</name>
<feature type="compositionally biased region" description="Polar residues" evidence="2">
    <location>
        <begin position="1146"/>
        <end position="1164"/>
    </location>
</feature>
<evidence type="ECO:0000256" key="2">
    <source>
        <dbReference type="SAM" id="MobiDB-lite"/>
    </source>
</evidence>
<dbReference type="EMBL" id="JAVFWL010000002">
    <property type="protein sequence ID" value="KAK6732659.1"/>
    <property type="molecule type" value="Genomic_DNA"/>
</dbReference>
<protein>
    <recommendedName>
        <fullName evidence="3">Rap-GAP domain-containing protein</fullName>
    </recommendedName>
</protein>
<feature type="domain" description="Rap-GAP" evidence="3">
    <location>
        <begin position="1281"/>
        <end position="1492"/>
    </location>
</feature>
<evidence type="ECO:0000313" key="5">
    <source>
        <dbReference type="Proteomes" id="UP001303046"/>
    </source>
</evidence>
<dbReference type="Proteomes" id="UP001303046">
    <property type="component" value="Unassembled WGS sequence"/>
</dbReference>
<gene>
    <name evidence="4" type="primary">Necator_chrII.g4597</name>
    <name evidence="4" type="ORF">RB195_016805</name>
</gene>
<dbReference type="InterPro" id="IPR000331">
    <property type="entry name" value="Rap/Ran_GAP_dom"/>
</dbReference>
<dbReference type="InterPro" id="IPR027107">
    <property type="entry name" value="Tuberin/Ral-act_asu"/>
</dbReference>
<evidence type="ECO:0000313" key="4">
    <source>
        <dbReference type="EMBL" id="KAK6732659.1"/>
    </source>
</evidence>
<accession>A0ABR1C4G9</accession>